<dbReference type="InterPro" id="IPR049816">
    <property type="entry name" value="McdB"/>
</dbReference>
<proteinExistence type="predicted"/>
<evidence type="ECO:0000256" key="1">
    <source>
        <dbReference type="SAM" id="MobiDB-lite"/>
    </source>
</evidence>
<dbReference type="OrthoDB" id="574014at2"/>
<dbReference type="AlphaFoldDB" id="A0A563VVC5"/>
<sequence length="138" mass="16067">MSEKPNILEQLRNRKRASVPNRTDSLITENEKPPTPFVEETQNTPSLNTLEDLQHKLSQYPKTKRRSAIVLSEDLDRHLSQYCRDHQITVETFLEAAWTIAIAHPSTLKKITKEAQSRYKSRKEAGRLRRLITMLSKE</sequence>
<accession>A0A563VVC5</accession>
<dbReference type="RefSeq" id="WP_144874182.1">
    <property type="nucleotide sequence ID" value="NZ_LR214070.1"/>
</dbReference>
<dbReference type="EMBL" id="CAACVJ010000261">
    <property type="protein sequence ID" value="VEP15418.1"/>
    <property type="molecule type" value="Genomic_DNA"/>
</dbReference>
<feature type="region of interest" description="Disordered" evidence="1">
    <location>
        <begin position="1"/>
        <end position="42"/>
    </location>
</feature>
<dbReference type="Pfam" id="PF26392">
    <property type="entry name" value="McdB"/>
    <property type="match status" value="1"/>
</dbReference>
<dbReference type="Proteomes" id="UP000320055">
    <property type="component" value="Unassembled WGS sequence"/>
</dbReference>
<reference evidence="2 3" key="1">
    <citation type="submission" date="2019-01" db="EMBL/GenBank/DDBJ databases">
        <authorList>
            <person name="Brito A."/>
        </authorList>
    </citation>
    <scope>NUCLEOTIDE SEQUENCE [LARGE SCALE GENOMIC DNA]</scope>
    <source>
        <strain evidence="2">1</strain>
    </source>
</reference>
<evidence type="ECO:0000313" key="2">
    <source>
        <dbReference type="EMBL" id="VEP15418.1"/>
    </source>
</evidence>
<gene>
    <name evidence="2" type="ORF">H1P_3330003</name>
</gene>
<organism evidence="2 3">
    <name type="scientific">Hyella patelloides LEGE 07179</name>
    <dbReference type="NCBI Taxonomy" id="945734"/>
    <lineage>
        <taxon>Bacteria</taxon>
        <taxon>Bacillati</taxon>
        <taxon>Cyanobacteriota</taxon>
        <taxon>Cyanophyceae</taxon>
        <taxon>Pleurocapsales</taxon>
        <taxon>Hyellaceae</taxon>
        <taxon>Hyella</taxon>
    </lineage>
</organism>
<name>A0A563VVC5_9CYAN</name>
<dbReference type="CDD" id="cd21138">
    <property type="entry name" value="McdB-like"/>
    <property type="match status" value="1"/>
</dbReference>
<keyword evidence="3" id="KW-1185">Reference proteome</keyword>
<evidence type="ECO:0000313" key="3">
    <source>
        <dbReference type="Proteomes" id="UP000320055"/>
    </source>
</evidence>
<protein>
    <submittedName>
        <fullName evidence="2">Uncharacterized protein</fullName>
    </submittedName>
</protein>